<protein>
    <submittedName>
        <fullName evidence="9">Uncharacterized protein</fullName>
    </submittedName>
</protein>
<dbReference type="GO" id="GO:0007165">
    <property type="term" value="P:signal transduction"/>
    <property type="evidence" value="ECO:0007669"/>
    <property type="project" value="UniProtKB-KW"/>
</dbReference>
<comment type="subcellular location">
    <subcellularLocation>
        <location evidence="1">Membrane</location>
        <topology evidence="1">Multi-pass membrane protein</topology>
    </subcellularLocation>
</comment>
<evidence type="ECO:0000256" key="3">
    <source>
        <dbReference type="ARBA" id="ARBA00022692"/>
    </source>
</evidence>
<evidence type="ECO:0000256" key="8">
    <source>
        <dbReference type="ARBA" id="ARBA00023224"/>
    </source>
</evidence>
<proteinExistence type="predicted"/>
<keyword evidence="6" id="KW-0472">Membrane</keyword>
<evidence type="ECO:0000256" key="5">
    <source>
        <dbReference type="ARBA" id="ARBA00022989"/>
    </source>
</evidence>
<dbReference type="OMA" id="QCFAIST"/>
<keyword evidence="10" id="KW-1185">Reference proteome</keyword>
<dbReference type="PANTHER" id="PTHR21137">
    <property type="entry name" value="ODORANT RECEPTOR"/>
    <property type="match status" value="1"/>
</dbReference>
<evidence type="ECO:0000313" key="9">
    <source>
        <dbReference type="EMBL" id="EZA62813.1"/>
    </source>
</evidence>
<dbReference type="AlphaFoldDB" id="A0A026X3Z0"/>
<dbReference type="InterPro" id="IPR004117">
    <property type="entry name" value="7tm6_olfct_rcpt"/>
</dbReference>
<keyword evidence="8" id="KW-0807">Transducer</keyword>
<dbReference type="GO" id="GO:0005886">
    <property type="term" value="C:plasma membrane"/>
    <property type="evidence" value="ECO:0007669"/>
    <property type="project" value="TreeGrafter"/>
</dbReference>
<evidence type="ECO:0000313" key="10">
    <source>
        <dbReference type="Proteomes" id="UP000053097"/>
    </source>
</evidence>
<evidence type="ECO:0000256" key="2">
    <source>
        <dbReference type="ARBA" id="ARBA00022606"/>
    </source>
</evidence>
<keyword evidence="4" id="KW-0552">Olfaction</keyword>
<evidence type="ECO:0000256" key="1">
    <source>
        <dbReference type="ARBA" id="ARBA00004141"/>
    </source>
</evidence>
<feature type="non-terminal residue" evidence="9">
    <location>
        <position position="1"/>
    </location>
</feature>
<keyword evidence="7" id="KW-0675">Receptor</keyword>
<reference evidence="9 10" key="1">
    <citation type="journal article" date="2014" name="Curr. Biol.">
        <title>The genome of the clonal raider ant Cerapachys biroi.</title>
        <authorList>
            <person name="Oxley P.R."/>
            <person name="Ji L."/>
            <person name="Fetter-Pruneda I."/>
            <person name="McKenzie S.K."/>
            <person name="Li C."/>
            <person name="Hu H."/>
            <person name="Zhang G."/>
            <person name="Kronauer D.J."/>
        </authorList>
    </citation>
    <scope>NUCLEOTIDE SEQUENCE [LARGE SCALE GENOMIC DNA]</scope>
</reference>
<dbReference type="GO" id="GO:0005549">
    <property type="term" value="F:odorant binding"/>
    <property type="evidence" value="ECO:0007669"/>
    <property type="project" value="InterPro"/>
</dbReference>
<dbReference type="Proteomes" id="UP000053097">
    <property type="component" value="Unassembled WGS sequence"/>
</dbReference>
<dbReference type="PANTHER" id="PTHR21137:SF44">
    <property type="entry name" value="ODORANT RECEPTOR 13A-RELATED"/>
    <property type="match status" value="1"/>
</dbReference>
<organism evidence="9 10">
    <name type="scientific">Ooceraea biroi</name>
    <name type="common">Clonal raider ant</name>
    <name type="synonym">Cerapachys biroi</name>
    <dbReference type="NCBI Taxonomy" id="2015173"/>
    <lineage>
        <taxon>Eukaryota</taxon>
        <taxon>Metazoa</taxon>
        <taxon>Ecdysozoa</taxon>
        <taxon>Arthropoda</taxon>
        <taxon>Hexapoda</taxon>
        <taxon>Insecta</taxon>
        <taxon>Pterygota</taxon>
        <taxon>Neoptera</taxon>
        <taxon>Endopterygota</taxon>
        <taxon>Hymenoptera</taxon>
        <taxon>Apocrita</taxon>
        <taxon>Aculeata</taxon>
        <taxon>Formicoidea</taxon>
        <taxon>Formicidae</taxon>
        <taxon>Dorylinae</taxon>
        <taxon>Ooceraea</taxon>
    </lineage>
</organism>
<dbReference type="Pfam" id="PF02949">
    <property type="entry name" value="7tm_6"/>
    <property type="match status" value="1"/>
</dbReference>
<keyword evidence="3" id="KW-0812">Transmembrane</keyword>
<evidence type="ECO:0000256" key="4">
    <source>
        <dbReference type="ARBA" id="ARBA00022725"/>
    </source>
</evidence>
<evidence type="ECO:0000256" key="6">
    <source>
        <dbReference type="ARBA" id="ARBA00023136"/>
    </source>
</evidence>
<keyword evidence="2" id="KW-0716">Sensory transduction</keyword>
<sequence>DQPIMVKVQYAIVIVTASVELLICALPADNLMHMSTNICFAAYESLWFQGNVSMQKKILQIIFRSQKSEVISINGILPALSLRYYAGFLYTSCSYFTAIRIMVNENLIE</sequence>
<evidence type="ECO:0000256" key="7">
    <source>
        <dbReference type="ARBA" id="ARBA00023170"/>
    </source>
</evidence>
<dbReference type="GO" id="GO:0004984">
    <property type="term" value="F:olfactory receptor activity"/>
    <property type="evidence" value="ECO:0007669"/>
    <property type="project" value="InterPro"/>
</dbReference>
<dbReference type="EMBL" id="KK107019">
    <property type="protein sequence ID" value="EZA62813.1"/>
    <property type="molecule type" value="Genomic_DNA"/>
</dbReference>
<keyword evidence="5" id="KW-1133">Transmembrane helix</keyword>
<name>A0A026X3Z0_OOCBI</name>
<gene>
    <name evidence="9" type="ORF">X777_07630</name>
</gene>
<accession>A0A026X3Z0</accession>
<dbReference type="OrthoDB" id="7179992at2759"/>